<evidence type="ECO:0000313" key="2">
    <source>
        <dbReference type="EMBL" id="ROS01903.1"/>
    </source>
</evidence>
<dbReference type="Proteomes" id="UP000275394">
    <property type="component" value="Unassembled WGS sequence"/>
</dbReference>
<dbReference type="AlphaFoldDB" id="A0A3N2DQ40"/>
<sequence length="182" mass="18776">MRNKLSIVRSAVVVGSLSMTGAVMAAGYDGDVGTTSQAAIELKATIPEVVRVMVQDEELDFTSGLDLNNGNSVTTNFCIESNDISDDVTLQVYGSTAPVASAPVSSGAFDLKHDSLAETMAYTVTVDNATVTSGASTLITPEQMSATPCAPATPIKYSLSAAELQAAKPGTYQGVSYLVVTP</sequence>
<dbReference type="EMBL" id="RKHR01000004">
    <property type="protein sequence ID" value="ROS01903.1"/>
    <property type="molecule type" value="Genomic_DNA"/>
</dbReference>
<keyword evidence="1" id="KW-0732">Signal</keyword>
<protein>
    <recommendedName>
        <fullName evidence="4">CS1 type fimbrial major subunit</fullName>
    </recommendedName>
</protein>
<comment type="caution">
    <text evidence="2">The sequence shown here is derived from an EMBL/GenBank/DDBJ whole genome shotgun (WGS) entry which is preliminary data.</text>
</comment>
<evidence type="ECO:0000313" key="3">
    <source>
        <dbReference type="Proteomes" id="UP000275394"/>
    </source>
</evidence>
<evidence type="ECO:0008006" key="4">
    <source>
        <dbReference type="Google" id="ProtNLM"/>
    </source>
</evidence>
<dbReference type="RefSeq" id="WP_123712655.1">
    <property type="nucleotide sequence ID" value="NZ_RKHR01000004.1"/>
</dbReference>
<evidence type="ECO:0000256" key="1">
    <source>
        <dbReference type="SAM" id="SignalP"/>
    </source>
</evidence>
<proteinExistence type="predicted"/>
<reference evidence="2 3" key="1">
    <citation type="submission" date="2018-11" db="EMBL/GenBank/DDBJ databases">
        <title>Genomic Encyclopedia of Type Strains, Phase IV (KMG-IV): sequencing the most valuable type-strain genomes for metagenomic binning, comparative biology and taxonomic classification.</title>
        <authorList>
            <person name="Goeker M."/>
        </authorList>
    </citation>
    <scope>NUCLEOTIDE SEQUENCE [LARGE SCALE GENOMIC DNA]</scope>
    <source>
        <strain evidence="2 3">DSM 100316</strain>
    </source>
</reference>
<accession>A0A3N2DQ40</accession>
<gene>
    <name evidence="2" type="ORF">EDC56_2352</name>
</gene>
<feature type="signal peptide" evidence="1">
    <location>
        <begin position="1"/>
        <end position="25"/>
    </location>
</feature>
<keyword evidence="3" id="KW-1185">Reference proteome</keyword>
<organism evidence="2 3">
    <name type="scientific">Sinobacterium caligoides</name>
    <dbReference type="NCBI Taxonomy" id="933926"/>
    <lineage>
        <taxon>Bacteria</taxon>
        <taxon>Pseudomonadati</taxon>
        <taxon>Pseudomonadota</taxon>
        <taxon>Gammaproteobacteria</taxon>
        <taxon>Cellvibrionales</taxon>
        <taxon>Spongiibacteraceae</taxon>
        <taxon>Sinobacterium</taxon>
    </lineage>
</organism>
<feature type="chain" id="PRO_5018045954" description="CS1 type fimbrial major subunit" evidence="1">
    <location>
        <begin position="26"/>
        <end position="182"/>
    </location>
</feature>
<name>A0A3N2DQ40_9GAMM</name>